<evidence type="ECO:0000256" key="1">
    <source>
        <dbReference type="ARBA" id="ARBA00022884"/>
    </source>
</evidence>
<organism evidence="4 5">
    <name type="scientific">Caenorhabditis japonica</name>
    <dbReference type="NCBI Taxonomy" id="281687"/>
    <lineage>
        <taxon>Eukaryota</taxon>
        <taxon>Metazoa</taxon>
        <taxon>Ecdysozoa</taxon>
        <taxon>Nematoda</taxon>
        <taxon>Chromadorea</taxon>
        <taxon>Rhabditida</taxon>
        <taxon>Rhabditina</taxon>
        <taxon>Rhabditomorpha</taxon>
        <taxon>Rhabditoidea</taxon>
        <taxon>Rhabditidae</taxon>
        <taxon>Peloderinae</taxon>
        <taxon>Caenorhabditis</taxon>
    </lineage>
</organism>
<dbReference type="Proteomes" id="UP000005237">
    <property type="component" value="Unassembled WGS sequence"/>
</dbReference>
<keyword evidence="1 2" id="KW-0694">RNA-binding</keyword>
<accession>A0A8R1INR5</accession>
<dbReference type="GO" id="GO:0005634">
    <property type="term" value="C:nucleus"/>
    <property type="evidence" value="ECO:0007669"/>
    <property type="project" value="TreeGrafter"/>
</dbReference>
<dbReference type="Pfam" id="PF00076">
    <property type="entry name" value="RRM_1"/>
    <property type="match status" value="1"/>
</dbReference>
<name>A0A8R1INR5_CAEJA</name>
<dbReference type="AlphaFoldDB" id="A0A8R1INR5"/>
<proteinExistence type="predicted"/>
<feature type="domain" description="RRM" evidence="3">
    <location>
        <begin position="55"/>
        <end position="132"/>
    </location>
</feature>
<dbReference type="InterPro" id="IPR012677">
    <property type="entry name" value="Nucleotide-bd_a/b_plait_sf"/>
</dbReference>
<dbReference type="GO" id="GO:0008143">
    <property type="term" value="F:poly(A) binding"/>
    <property type="evidence" value="ECO:0007669"/>
    <property type="project" value="TreeGrafter"/>
</dbReference>
<keyword evidence="5" id="KW-1185">Reference proteome</keyword>
<dbReference type="PANTHER" id="PTHR23236:SF23">
    <property type="entry name" value="RNA-BINDING PROTEIN EEED8.12-RELATED"/>
    <property type="match status" value="1"/>
</dbReference>
<dbReference type="SMART" id="SM00360">
    <property type="entry name" value="RRM"/>
    <property type="match status" value="1"/>
</dbReference>
<dbReference type="InterPro" id="IPR000504">
    <property type="entry name" value="RRM_dom"/>
</dbReference>
<dbReference type="PROSITE" id="PS50102">
    <property type="entry name" value="RRM"/>
    <property type="match status" value="1"/>
</dbReference>
<dbReference type="SUPFAM" id="SSF54928">
    <property type="entry name" value="RNA-binding domain, RBD"/>
    <property type="match status" value="1"/>
</dbReference>
<evidence type="ECO:0000313" key="5">
    <source>
        <dbReference type="Proteomes" id="UP000005237"/>
    </source>
</evidence>
<evidence type="ECO:0000256" key="2">
    <source>
        <dbReference type="PROSITE-ProRule" id="PRU00176"/>
    </source>
</evidence>
<reference evidence="5" key="1">
    <citation type="submission" date="2010-08" db="EMBL/GenBank/DDBJ databases">
        <authorList>
            <consortium name="Caenorhabditis japonica Sequencing Consortium"/>
            <person name="Wilson R.K."/>
        </authorList>
    </citation>
    <scope>NUCLEOTIDE SEQUENCE [LARGE SCALE GENOMIC DNA]</scope>
    <source>
        <strain evidence="5">DF5081</strain>
    </source>
</reference>
<reference evidence="4" key="2">
    <citation type="submission" date="2022-06" db="UniProtKB">
        <authorList>
            <consortium name="EnsemblMetazoa"/>
        </authorList>
    </citation>
    <scope>IDENTIFICATION</scope>
    <source>
        <strain evidence="4">DF5081</strain>
    </source>
</reference>
<protein>
    <submittedName>
        <fullName evidence="4">RRM domain-containing protein</fullName>
    </submittedName>
</protein>
<dbReference type="InterPro" id="IPR035979">
    <property type="entry name" value="RBD_domain_sf"/>
</dbReference>
<dbReference type="OMA" id="MALLMHE"/>
<evidence type="ECO:0000259" key="3">
    <source>
        <dbReference type="PROSITE" id="PS50102"/>
    </source>
</evidence>
<evidence type="ECO:0000313" key="4">
    <source>
        <dbReference type="EnsemblMetazoa" id="CJA38776a.1"/>
    </source>
</evidence>
<dbReference type="Gene3D" id="3.30.70.330">
    <property type="match status" value="1"/>
</dbReference>
<dbReference type="PANTHER" id="PTHR23236">
    <property type="entry name" value="EUKARYOTIC TRANSLATION INITIATION FACTOR 4B/4H"/>
    <property type="match status" value="1"/>
</dbReference>
<sequence length="174" mass="20038">MLNMYISRNMCPQFDQEIAAETLKLQQIQEKYSMYTAPQKYVPPTAEEQKEIDSRSVHMSNVDWNSTVAEIEKFFYGCGEIKRVTIPKDKFTGRQKNFAFIEFDSPKSASMALLMDKSEFRNRFVTVVAKRTNKPGMNASKVGGPRYGKNQVVVKYVYVNAPAPGRYSKRFTPY</sequence>
<dbReference type="EnsemblMetazoa" id="CJA38776a.1">
    <property type="protein sequence ID" value="CJA38776a.1"/>
    <property type="gene ID" value="WBGene00214623"/>
</dbReference>